<evidence type="ECO:0000256" key="1">
    <source>
        <dbReference type="SAM" id="MobiDB-lite"/>
    </source>
</evidence>
<proteinExistence type="predicted"/>
<dbReference type="AlphaFoldDB" id="A0A371GYY0"/>
<sequence>MTPIWNYLKHDTSFEDKGDTAKIRQMGSLYLIERVLHPLLKCLTKNEANYIMNKIHRGIYNFHSGRQTMVARVLRRSATSTFATTKSVRPTASSITPPLKSCSISQHHSPS</sequence>
<reference evidence="2" key="1">
    <citation type="submission" date="2018-05" db="EMBL/GenBank/DDBJ databases">
        <title>Draft genome of Mucuna pruriens seed.</title>
        <authorList>
            <person name="Nnadi N.E."/>
            <person name="Vos R."/>
            <person name="Hasami M.H."/>
            <person name="Devisetty U.K."/>
            <person name="Aguiy J.C."/>
        </authorList>
    </citation>
    <scope>NUCLEOTIDE SEQUENCE [LARGE SCALE GENOMIC DNA]</scope>
    <source>
        <strain evidence="2">JCA_2017</strain>
    </source>
</reference>
<name>A0A371GYY0_MUCPR</name>
<evidence type="ECO:0000313" key="3">
    <source>
        <dbReference type="Proteomes" id="UP000257109"/>
    </source>
</evidence>
<protein>
    <submittedName>
        <fullName evidence="2">Uncharacterized protein</fullName>
    </submittedName>
</protein>
<evidence type="ECO:0000313" key="2">
    <source>
        <dbReference type="EMBL" id="RDX95709.1"/>
    </source>
</evidence>
<feature type="non-terminal residue" evidence="2">
    <location>
        <position position="1"/>
    </location>
</feature>
<accession>A0A371GYY0</accession>
<dbReference type="Proteomes" id="UP000257109">
    <property type="component" value="Unassembled WGS sequence"/>
</dbReference>
<gene>
    <name evidence="2" type="ORF">CR513_21735</name>
</gene>
<comment type="caution">
    <text evidence="2">The sequence shown here is derived from an EMBL/GenBank/DDBJ whole genome shotgun (WGS) entry which is preliminary data.</text>
</comment>
<organism evidence="2 3">
    <name type="scientific">Mucuna pruriens</name>
    <name type="common">Velvet bean</name>
    <name type="synonym">Dolichos pruriens</name>
    <dbReference type="NCBI Taxonomy" id="157652"/>
    <lineage>
        <taxon>Eukaryota</taxon>
        <taxon>Viridiplantae</taxon>
        <taxon>Streptophyta</taxon>
        <taxon>Embryophyta</taxon>
        <taxon>Tracheophyta</taxon>
        <taxon>Spermatophyta</taxon>
        <taxon>Magnoliopsida</taxon>
        <taxon>eudicotyledons</taxon>
        <taxon>Gunneridae</taxon>
        <taxon>Pentapetalae</taxon>
        <taxon>rosids</taxon>
        <taxon>fabids</taxon>
        <taxon>Fabales</taxon>
        <taxon>Fabaceae</taxon>
        <taxon>Papilionoideae</taxon>
        <taxon>50 kb inversion clade</taxon>
        <taxon>NPAAA clade</taxon>
        <taxon>indigoferoid/millettioid clade</taxon>
        <taxon>Phaseoleae</taxon>
        <taxon>Mucuna</taxon>
    </lineage>
</organism>
<keyword evidence="3" id="KW-1185">Reference proteome</keyword>
<dbReference type="EMBL" id="QJKJ01004059">
    <property type="protein sequence ID" value="RDX95709.1"/>
    <property type="molecule type" value="Genomic_DNA"/>
</dbReference>
<dbReference type="OrthoDB" id="682198at2759"/>
<feature type="region of interest" description="Disordered" evidence="1">
    <location>
        <begin position="85"/>
        <end position="111"/>
    </location>
</feature>